<gene>
    <name evidence="2" type="ORF">AS194_10600</name>
</gene>
<dbReference type="Proteomes" id="UP000051202">
    <property type="component" value="Unassembled WGS sequence"/>
</dbReference>
<name>A0A0T6DPY6_9GAMM</name>
<accession>A0A0T6DPY6</accession>
<evidence type="ECO:0000256" key="1">
    <source>
        <dbReference type="ARBA" id="ARBA00023002"/>
    </source>
</evidence>
<evidence type="ECO:0000313" key="3">
    <source>
        <dbReference type="Proteomes" id="UP000051202"/>
    </source>
</evidence>
<comment type="caution">
    <text evidence="2">The sequence shown here is derived from an EMBL/GenBank/DDBJ whole genome shotgun (WGS) entry which is preliminary data.</text>
</comment>
<reference evidence="2 3" key="1">
    <citation type="submission" date="2015-11" db="EMBL/GenBank/DDBJ databases">
        <title>Permanent draft genome of Psychrobacter piscatorii LQ58.</title>
        <authorList>
            <person name="Zhou M."/>
            <person name="Dong B."/>
            <person name="Liu Q."/>
        </authorList>
    </citation>
    <scope>NUCLEOTIDE SEQUENCE [LARGE SCALE GENOMIC DNA]</scope>
    <source>
        <strain evidence="2 3">LQ58</strain>
    </source>
</reference>
<dbReference type="EMBL" id="LNDJ01000089">
    <property type="protein sequence ID" value="KRU21889.1"/>
    <property type="molecule type" value="Genomic_DNA"/>
</dbReference>
<evidence type="ECO:0000313" key="2">
    <source>
        <dbReference type="EMBL" id="KRU21889.1"/>
    </source>
</evidence>
<dbReference type="Gene3D" id="3.40.605.10">
    <property type="entry name" value="Aldehyde Dehydrogenase, Chain A, domain 1"/>
    <property type="match status" value="1"/>
</dbReference>
<dbReference type="GO" id="GO:0016491">
    <property type="term" value="F:oxidoreductase activity"/>
    <property type="evidence" value="ECO:0007669"/>
    <property type="project" value="UniProtKB-KW"/>
</dbReference>
<protein>
    <submittedName>
        <fullName evidence="2">1-pyrroline-5-carboxylate dehydrogenase</fullName>
    </submittedName>
</protein>
<keyword evidence="3" id="KW-1185">Reference proteome</keyword>
<dbReference type="InterPro" id="IPR016161">
    <property type="entry name" value="Ald_DH/histidinol_DH"/>
</dbReference>
<sequence length="230" mass="24802">MATEFKKNHAQVCESWRLLGAVNRATYLEAAIPKLSLLTGDANKAKRLFNHLLSAAPSLDETHRMTGATGESNDLYVTGRGKTMVIGEESARAMAVLGQLIAALLTGNEVILHCPSQDEMCNEAAKILYDTGISEDVLSVANDSQTITLLYIDRLAQVAVSGNYSEVQAISQELAKTDGILTQVISVTDMEGLSEMLTPDYLHRFVTERVKTINTTAIGGNASLLELGTE</sequence>
<dbReference type="InterPro" id="IPR016162">
    <property type="entry name" value="Ald_DH_N"/>
</dbReference>
<dbReference type="RefSeq" id="WP_058025339.1">
    <property type="nucleotide sequence ID" value="NZ_LNDJ01000089.1"/>
</dbReference>
<organism evidence="2 3">
    <name type="scientific">Psychrobacter piscatorii</name>
    <dbReference type="NCBI Taxonomy" id="554343"/>
    <lineage>
        <taxon>Bacteria</taxon>
        <taxon>Pseudomonadati</taxon>
        <taxon>Pseudomonadota</taxon>
        <taxon>Gammaproteobacteria</taxon>
        <taxon>Moraxellales</taxon>
        <taxon>Moraxellaceae</taxon>
        <taxon>Psychrobacter</taxon>
    </lineage>
</organism>
<dbReference type="AlphaFoldDB" id="A0A0T6DPY6"/>
<dbReference type="SUPFAM" id="SSF53720">
    <property type="entry name" value="ALDH-like"/>
    <property type="match status" value="1"/>
</dbReference>
<dbReference type="STRING" id="554343.AS194_10600"/>
<proteinExistence type="predicted"/>
<keyword evidence="1" id="KW-0560">Oxidoreductase</keyword>